<evidence type="ECO:0000313" key="2">
    <source>
        <dbReference type="Proteomes" id="UP001234297"/>
    </source>
</evidence>
<reference evidence="1 2" key="1">
    <citation type="journal article" date="2022" name="Hortic Res">
        <title>A haplotype resolved chromosomal level avocado genome allows analysis of novel avocado genes.</title>
        <authorList>
            <person name="Nath O."/>
            <person name="Fletcher S.J."/>
            <person name="Hayward A."/>
            <person name="Shaw L.M."/>
            <person name="Masouleh A.K."/>
            <person name="Furtado A."/>
            <person name="Henry R.J."/>
            <person name="Mitter N."/>
        </authorList>
    </citation>
    <scope>NUCLEOTIDE SEQUENCE [LARGE SCALE GENOMIC DNA]</scope>
    <source>
        <strain evidence="2">cv. Hass</strain>
    </source>
</reference>
<sequence>MEKDITVERDLKVEQEEDSKLLPISYDAKLRELLRNLCSLELKIYSEASKEFIRIIRRGLGGEFLRHYVQASPSCMELMEVWKLQQGKAGMAHIVLLISEILDHPDGKYCMDDIGRLAISRRLDKLAQLIIDKKMQDVYTELNSREAKRQRAVLLLMAAIVRRGVGLASEVTKIFDFKLAVFPKLAEIHQKKGGKKLKHSTRPSFIKYAMAFLEVGNPRLLRWILQQRDMYFSVLRGLGSDDDATVNHVLTTLRDKVLSPDSLVPPSLRSVLFGSVTLEQLSNISGNSMGGPSAELAHEILVTVCTDPCNGLMPDLKDHMNPLRGNPKRLLELMKKLKVTEVKYHRDLLLALVSGSPSLGSAYMDEFPYILEPRASPLWFSAISLATDLISSAKAHMSITSLGLQSNHPPPLDDPDIQCMLKCIIPRSFTRLVINRGLLHSDIFVKHGSLRLLLEALKSFDKVIVVIDDVVEKMTVKQHTTVFHVGLPKFNGLLGIDELVENVDKCPKTNKVGDSCMGNSIIQRWMHFKQEIQNEVRALLPDPQVILKLLSSLCCDHHKNLKRNLKRERTSEDISESRHRDDIKKLKSDTSKDNVDIVLGGIIAGHDTSLHENYGKDKGTYFTEEGDPENDNLTVLARIWDSHEFPASGNDRKDAEIYLHSKLLDVLTFYLRTMPFGLEGSFDIFKMLPSNPLIIPVSQQQSLLSLLMVYIGQSCGSRFPVRGPELMYKHLQPIVDLFIHSSIKGVQEQAYVLAKTAMFSTGAFDGNPSEIDVWFSFLPGYSRDKSSLESEGSEVFRDLSRVVISFFCDAVSTMGNNLYKYLDNMRSLSSKLQGIEDISLDFSPLVVCILRKCLRLLDSDSGTFELSEKAMISLYICNTLSLLLQTQVDGLALSGLIEYILTEKFRDFSLGSDDSAGFPCEWRPLKKLLQFAQSIIHQQAHYGLCSDAERVTNGRCCSLLETLGEVKKMIGSAHGDQSAEVVAAFLSALICASPDGVLENFSLLITVARLVFGAHFSFLSSIFFLERNLLVNAADLWPDMFFSGLEMVGTSISDNQKDEQFLSHDMGDSDSSVADKSSRKDIDSMESVTIAFGFLLNQAPFYVLLPAITCFGSSELLGSSKIIDLLKAKLSKCSEYDSIISLRLVLFWVHQVQSTYRAEPSSELGQMLQAFLILIEHIFSHLMGTTAFDSGNAIGPTVMPTFVQELSKIFLHHPVVTKSLLHPFCLSEELTSNNVGDIPEDFLTSSKHSVHPVDHHILNLIKRVGDYLLAVGNSHSSFRIVNDTVYKSAVNTFRQLVQWVVLLFKDKFELCIMDDDAPSLLPIFYALHALLHFISPFELLELMHWMFCKFDLNLMSRKSSRLCALIIGFYIADGAFDILSCYLHQRKTEAAAFHLFSEMEVVSAANREKSMPAQTALLPLNMVLLRMVTRSPRKMLTYLIDRTSKLRAEILFQLTEVSPMHLSLFGQIFLRILNKDVSYLDVENTASSVELKKMFGSKCCHAFSDEEFIMLLPAALSYLTSCSIKFSKQYLKSFESIPLCYSRILLDGFSNWKRYISQDIFQENYNEFTPTSMEELDGLFTSSLLGKAVCMLQYYFMLNGNSINSKKRLKIFYSMYACSGVHDELLDCDVREISIHSFKELLNLINRIVAKITVTRMLLFPQDNSFQFLPTETDESTIDPTPLETKSRKIDFARLKFTNILVYALDKIVKRHTCIENSTVSDNAVCCQFLRFLEVHILRNIVQISTRIQNYLIQLNPIPFLEPFIHSSFRHRFEDPTRLKALRVILCSLAEGKFSSCSVLELVLAHSQFVSTILWNDSTPDSAGLSEAGTLLRPMSSLLKVLDLPYTVLSGTDGKSIREASTALRYKHFDAYNRKLELVKLLRVLYHLKALHGITDPGKDLGLKSRELLSLLLSGYGATLSETDLEIFHLMNEIESDEGLDSGSIAEMDYLWGTSALKIRREQTLKKFILSNDMVDGETAEEWRKRQFRETLPVDPKLCAMTALHFFCERTSSLGHVSLMKVKQDAFMDLPKQDPCCGAEKIQCYDPAFILPFSIHSLLMGYIDPVEFAGIGLLAISFVSLSSRDEGIRKLGYEALGRFKKALESYQNRKDGLRLRLLLTYLQNGISEPWQKVPSLITIFAAEASLILLDPSHDHYLTVSKFLMHSPSVDLKSVPLFHSLFGSSSIHFKTDRLWILCLLYAALNFDDNGQIFIRKHLLELLMSFYTSPLSDYEAKILILQMVKKSVKLHILARHLVERCGLFSWLFSVLSFCGKELHGAHKEFYLKQISLGLQVANDVISLRNITEWLQKYKLEELSELSSYLFMIFVNDLKLAKDNPALADSILHLLFSTLRISQKRKIYQPHFTFSVDGLLQLHQAIDEKFNKGSFGITAEIGLKIILMSTPLADIFDSDGGKLLPLVMWAVAMAQQACATQTCWCKESCLHSESVLEEQECEDSLISKLLRWLIASVILQKISSKTVRSSSVSPAISSTDTLQTLLEHIKISQGQSRANDYYSSAEALAVIILHLGNLLGMYYSVLPSVISALCLLLPNVFDSTDPKENCCSSQIASLCSKIRCPVEANPAWRWSYYQPWKDRSLELTDLQKMEEHHACQSLLVIFSNALQVSSVELSGLSRRDVQESGLFAWEKNIVLRTQECVGMSDAPESPSYLTQQEGSLHCFS</sequence>
<keyword evidence="2" id="KW-1185">Reference proteome</keyword>
<evidence type="ECO:0000313" key="1">
    <source>
        <dbReference type="EMBL" id="KAJ8624600.1"/>
    </source>
</evidence>
<accession>A0ACC2KTZ0</accession>
<organism evidence="1 2">
    <name type="scientific">Persea americana</name>
    <name type="common">Avocado</name>
    <dbReference type="NCBI Taxonomy" id="3435"/>
    <lineage>
        <taxon>Eukaryota</taxon>
        <taxon>Viridiplantae</taxon>
        <taxon>Streptophyta</taxon>
        <taxon>Embryophyta</taxon>
        <taxon>Tracheophyta</taxon>
        <taxon>Spermatophyta</taxon>
        <taxon>Magnoliopsida</taxon>
        <taxon>Magnoliidae</taxon>
        <taxon>Laurales</taxon>
        <taxon>Lauraceae</taxon>
        <taxon>Persea</taxon>
    </lineage>
</organism>
<dbReference type="Proteomes" id="UP001234297">
    <property type="component" value="Chromosome 11"/>
</dbReference>
<dbReference type="EMBL" id="CM056819">
    <property type="protein sequence ID" value="KAJ8624600.1"/>
    <property type="molecule type" value="Genomic_DNA"/>
</dbReference>
<name>A0ACC2KTZ0_PERAE</name>
<gene>
    <name evidence="1" type="ORF">MRB53_033130</name>
</gene>
<protein>
    <submittedName>
        <fullName evidence="1">Uncharacterized protein</fullName>
    </submittedName>
</protein>
<proteinExistence type="predicted"/>
<comment type="caution">
    <text evidence="1">The sequence shown here is derived from an EMBL/GenBank/DDBJ whole genome shotgun (WGS) entry which is preliminary data.</text>
</comment>